<dbReference type="InterPro" id="IPR043132">
    <property type="entry name" value="BCAT-like_C"/>
</dbReference>
<keyword evidence="2" id="KW-1185">Reference proteome</keyword>
<dbReference type="Gene3D" id="3.30.470.10">
    <property type="match status" value="1"/>
</dbReference>
<dbReference type="RefSeq" id="WP_149265285.1">
    <property type="nucleotide sequence ID" value="NZ_VFJB01000001.1"/>
</dbReference>
<accession>A0A5A8F705</accession>
<dbReference type="Pfam" id="PF01063">
    <property type="entry name" value="Aminotran_4"/>
    <property type="match status" value="1"/>
</dbReference>
<dbReference type="OrthoDB" id="1148709at2"/>
<dbReference type="EMBL" id="VFJB01000001">
    <property type="protein sequence ID" value="KAA0259465.1"/>
    <property type="molecule type" value="Genomic_DNA"/>
</dbReference>
<dbReference type="GO" id="GO:0003824">
    <property type="term" value="F:catalytic activity"/>
    <property type="evidence" value="ECO:0007669"/>
    <property type="project" value="InterPro"/>
</dbReference>
<name>A0A5A8F705_9BACT</name>
<gene>
    <name evidence="1" type="ORF">FHQ18_00895</name>
</gene>
<dbReference type="InterPro" id="IPR043131">
    <property type="entry name" value="BCAT-like_N"/>
</dbReference>
<dbReference type="Proteomes" id="UP000322876">
    <property type="component" value="Unassembled WGS sequence"/>
</dbReference>
<dbReference type="Gene3D" id="3.20.10.10">
    <property type="entry name" value="D-amino Acid Aminotransferase, subunit A, domain 2"/>
    <property type="match status" value="1"/>
</dbReference>
<protein>
    <submittedName>
        <fullName evidence="1">Chorismate-binding protein</fullName>
    </submittedName>
</protein>
<dbReference type="SUPFAM" id="SSF56752">
    <property type="entry name" value="D-aminoacid aminotransferase-like PLP-dependent enzymes"/>
    <property type="match status" value="1"/>
</dbReference>
<proteinExistence type="predicted"/>
<evidence type="ECO:0000313" key="2">
    <source>
        <dbReference type="Proteomes" id="UP000322876"/>
    </source>
</evidence>
<reference evidence="1 2" key="1">
    <citation type="submission" date="2019-06" db="EMBL/GenBank/DDBJ databases">
        <title>Genomic insights into carbon and energy metabolism of Deferribacter autotrophicus revealed new metabolic traits in the phylum Deferribacteres.</title>
        <authorList>
            <person name="Slobodkin A.I."/>
            <person name="Slobodkina G.B."/>
            <person name="Allioux M."/>
            <person name="Alain K."/>
            <person name="Jebbar M."/>
            <person name="Shadrin V."/>
            <person name="Kublanov I.V."/>
            <person name="Toshchakov S.V."/>
            <person name="Bonch-Osmolovskaya E.A."/>
        </authorList>
    </citation>
    <scope>NUCLEOTIDE SEQUENCE [LARGE SCALE GENOMIC DNA]</scope>
    <source>
        <strain evidence="1 2">SL50</strain>
    </source>
</reference>
<comment type="caution">
    <text evidence="1">The sequence shown here is derived from an EMBL/GenBank/DDBJ whole genome shotgun (WGS) entry which is preliminary data.</text>
</comment>
<organism evidence="1 2">
    <name type="scientific">Deferribacter autotrophicus</name>
    <dbReference type="NCBI Taxonomy" id="500465"/>
    <lineage>
        <taxon>Bacteria</taxon>
        <taxon>Pseudomonadati</taxon>
        <taxon>Deferribacterota</taxon>
        <taxon>Deferribacteres</taxon>
        <taxon>Deferribacterales</taxon>
        <taxon>Deferribacteraceae</taxon>
        <taxon>Deferribacter</taxon>
    </lineage>
</organism>
<dbReference type="InterPro" id="IPR001544">
    <property type="entry name" value="Aminotrans_IV"/>
</dbReference>
<dbReference type="InterPro" id="IPR036038">
    <property type="entry name" value="Aminotransferase-like"/>
</dbReference>
<sequence length="204" mass="24102">MSLLVETIKLKDGTFYNLDYHTKRFNRSRFELFGVKKEIDLKDVLQLSNFPTSGLFKTRIIYDEKIVKIEFEEYQIKHIEKLKMVVNNNITYPYKFLNRQAFETIKKKLSKNEEAIIVKNGFITDTTFSNLAFYDGQNWFTPNTYLLNGTKRQFYIDKKLLLESTITLHDLRKFLKVSLINTMLDIAEIEISTENILLSNQNSV</sequence>
<dbReference type="AlphaFoldDB" id="A0A5A8F705"/>
<evidence type="ECO:0000313" key="1">
    <source>
        <dbReference type="EMBL" id="KAA0259465.1"/>
    </source>
</evidence>